<evidence type="ECO:0000313" key="8">
    <source>
        <dbReference type="EMBL" id="XAU14403.1"/>
    </source>
</evidence>
<sequence>MNRLSDPELWEYIRGDLPYFDLTTQLLALPPQRATLKVLTRDEVVAACTEEAVRIGELLGCEAQSSFASGSVAAPGSVLLELHGDHETLHSAWRLCQILLEYACGMATRARTMLAKAHAVNPHCELLVTRKSFPFAKRFSTRALMCGGAMPHRLGLSETVLVFEQHRALYKDTAAFEAALRELKQRCVEKKLTVESESLEDAKRMLALGADVIQMDKCGPDTLQELVAYKREHHPGATILAAGGINPANVADYAASGVEGVVTSSPYQAGMADLTARWETDGSD</sequence>
<dbReference type="Proteomes" id="UP001447842">
    <property type="component" value="Chromosome"/>
</dbReference>
<evidence type="ECO:0000313" key="9">
    <source>
        <dbReference type="Proteomes" id="UP001447842"/>
    </source>
</evidence>
<proteinExistence type="inferred from homology"/>
<evidence type="ECO:0000259" key="7">
    <source>
        <dbReference type="Pfam" id="PF02749"/>
    </source>
</evidence>
<gene>
    <name evidence="8" type="primary">modD</name>
    <name evidence="8" type="ORF">WCY31_09090</name>
</gene>
<dbReference type="InterPro" id="IPR006242">
    <property type="entry name" value="ModD"/>
</dbReference>
<name>A0ABZ3H796_9BACT</name>
<dbReference type="Pfam" id="PF01729">
    <property type="entry name" value="QRPTase_C"/>
    <property type="match status" value="1"/>
</dbReference>
<dbReference type="Gene3D" id="3.90.1170.20">
    <property type="entry name" value="Quinolinate phosphoribosyl transferase, N-terminal domain"/>
    <property type="match status" value="1"/>
</dbReference>
<dbReference type="InterPro" id="IPR037128">
    <property type="entry name" value="Quinolinate_PRibosylTase_N_sf"/>
</dbReference>
<dbReference type="Gene3D" id="3.20.20.70">
    <property type="entry name" value="Aldolase class I"/>
    <property type="match status" value="1"/>
</dbReference>
<evidence type="ECO:0000256" key="3">
    <source>
        <dbReference type="ARBA" id="ARBA00022676"/>
    </source>
</evidence>
<dbReference type="PANTHER" id="PTHR32179">
    <property type="entry name" value="NICOTINATE-NUCLEOTIDE PYROPHOSPHORYLASE [CARBOXYLATING]"/>
    <property type="match status" value="1"/>
</dbReference>
<dbReference type="InterPro" id="IPR036068">
    <property type="entry name" value="Nicotinate_pribotase-like_C"/>
</dbReference>
<evidence type="ECO:0000256" key="4">
    <source>
        <dbReference type="ARBA" id="ARBA00022679"/>
    </source>
</evidence>
<evidence type="ECO:0000259" key="6">
    <source>
        <dbReference type="Pfam" id="PF01729"/>
    </source>
</evidence>
<dbReference type="SUPFAM" id="SSF54675">
    <property type="entry name" value="Nicotinate/Quinolinate PRTase N-terminal domain-like"/>
    <property type="match status" value="1"/>
</dbReference>
<dbReference type="InterPro" id="IPR022412">
    <property type="entry name" value="Quinolinate_PRibosylTrfase_N"/>
</dbReference>
<dbReference type="InterPro" id="IPR002638">
    <property type="entry name" value="Quinolinate_PRibosylTrfase_C"/>
</dbReference>
<dbReference type="EMBL" id="CP147920">
    <property type="protein sequence ID" value="XAU14403.1"/>
    <property type="molecule type" value="Genomic_DNA"/>
</dbReference>
<comment type="similarity">
    <text evidence="1 5">Belongs to the NadC/ModD family.</text>
</comment>
<dbReference type="InterPro" id="IPR013785">
    <property type="entry name" value="Aldolase_TIM"/>
</dbReference>
<dbReference type="Pfam" id="PF02749">
    <property type="entry name" value="QRPTase_N"/>
    <property type="match status" value="1"/>
</dbReference>
<organism evidence="8 9">
    <name type="scientific">Sulfurimonas diazotrophicus</name>
    <dbReference type="NCBI Taxonomy" id="3131939"/>
    <lineage>
        <taxon>Bacteria</taxon>
        <taxon>Pseudomonadati</taxon>
        <taxon>Campylobacterota</taxon>
        <taxon>Epsilonproteobacteria</taxon>
        <taxon>Campylobacterales</taxon>
        <taxon>Sulfurimonadaceae</taxon>
        <taxon>Sulfurimonas</taxon>
    </lineage>
</organism>
<evidence type="ECO:0000256" key="5">
    <source>
        <dbReference type="PIRNR" id="PIRNR006250"/>
    </source>
</evidence>
<reference evidence="8 9" key="1">
    <citation type="submission" date="2024-03" db="EMBL/GenBank/DDBJ databases">
        <title>Sulfurimonas sp. HSL3-1.</title>
        <authorList>
            <person name="Wang S."/>
        </authorList>
    </citation>
    <scope>NUCLEOTIDE SEQUENCE [LARGE SCALE GENOMIC DNA]</scope>
    <source>
        <strain evidence="8 9">HSL3-1</strain>
    </source>
</reference>
<evidence type="ECO:0000256" key="1">
    <source>
        <dbReference type="ARBA" id="ARBA00009400"/>
    </source>
</evidence>
<keyword evidence="3 5" id="KW-0328">Glycosyltransferase</keyword>
<keyword evidence="9" id="KW-1185">Reference proteome</keyword>
<accession>A0ABZ3H796</accession>
<evidence type="ECO:0000256" key="2">
    <source>
        <dbReference type="ARBA" id="ARBA00019205"/>
    </source>
</evidence>
<protein>
    <recommendedName>
        <fullName evidence="2">Putative pyrophosphorylase ModD</fullName>
    </recommendedName>
</protein>
<dbReference type="NCBIfam" id="TIGR01334">
    <property type="entry name" value="modD"/>
    <property type="match status" value="1"/>
</dbReference>
<feature type="domain" description="Quinolinate phosphoribosyl transferase C-terminal" evidence="6">
    <location>
        <begin position="107"/>
        <end position="265"/>
    </location>
</feature>
<keyword evidence="4 5" id="KW-0808">Transferase</keyword>
<dbReference type="SUPFAM" id="SSF51690">
    <property type="entry name" value="Nicotinate/Quinolinate PRTase C-terminal domain-like"/>
    <property type="match status" value="1"/>
</dbReference>
<feature type="domain" description="Quinolinate phosphoribosyl transferase N-terminal" evidence="7">
    <location>
        <begin position="21"/>
        <end position="104"/>
    </location>
</feature>
<dbReference type="PANTHER" id="PTHR32179:SF4">
    <property type="entry name" value="PYROPHOSPHORYLASE MODD-RELATED"/>
    <property type="match status" value="1"/>
</dbReference>
<dbReference type="InterPro" id="IPR027277">
    <property type="entry name" value="NadC/ModD"/>
</dbReference>
<dbReference type="RefSeq" id="WP_345972140.1">
    <property type="nucleotide sequence ID" value="NZ_CP147920.1"/>
</dbReference>
<dbReference type="PIRSF" id="PIRSF006250">
    <property type="entry name" value="NadC_ModD"/>
    <property type="match status" value="1"/>
</dbReference>